<dbReference type="Proteomes" id="UP001239462">
    <property type="component" value="Unassembled WGS sequence"/>
</dbReference>
<dbReference type="InterPro" id="IPR010869">
    <property type="entry name" value="DUF1501"/>
</dbReference>
<gene>
    <name evidence="1" type="ORF">QTN89_17445</name>
</gene>
<comment type="caution">
    <text evidence="1">The sequence shown here is derived from an EMBL/GenBank/DDBJ whole genome shotgun (WGS) entry which is preliminary data.</text>
</comment>
<evidence type="ECO:0000313" key="1">
    <source>
        <dbReference type="EMBL" id="MDM4017235.1"/>
    </source>
</evidence>
<accession>A0ABT7PL54</accession>
<protein>
    <submittedName>
        <fullName evidence="1">DUF1501 domain-containing protein</fullName>
    </submittedName>
</protein>
<dbReference type="InterPro" id="IPR006311">
    <property type="entry name" value="TAT_signal"/>
</dbReference>
<dbReference type="InterPro" id="IPR017850">
    <property type="entry name" value="Alkaline_phosphatase_core_sf"/>
</dbReference>
<keyword evidence="2" id="KW-1185">Reference proteome</keyword>
<reference evidence="1 2" key="1">
    <citation type="submission" date="2023-06" db="EMBL/GenBank/DDBJ databases">
        <title>Roseiconus lacunae JC819 isolated from Gulf of Mannar region, Tamil Nadu.</title>
        <authorList>
            <person name="Pk S."/>
            <person name="Ch S."/>
            <person name="Ch V.R."/>
        </authorList>
    </citation>
    <scope>NUCLEOTIDE SEQUENCE [LARGE SCALE GENOMIC DNA]</scope>
    <source>
        <strain evidence="1 2">JC819</strain>
    </source>
</reference>
<name>A0ABT7PL54_9BACT</name>
<organism evidence="1 2">
    <name type="scientific">Roseiconus lacunae</name>
    <dbReference type="NCBI Taxonomy" id="2605694"/>
    <lineage>
        <taxon>Bacteria</taxon>
        <taxon>Pseudomonadati</taxon>
        <taxon>Planctomycetota</taxon>
        <taxon>Planctomycetia</taxon>
        <taxon>Pirellulales</taxon>
        <taxon>Pirellulaceae</taxon>
        <taxon>Roseiconus</taxon>
    </lineage>
</organism>
<evidence type="ECO:0000313" key="2">
    <source>
        <dbReference type="Proteomes" id="UP001239462"/>
    </source>
</evidence>
<dbReference type="RefSeq" id="WP_149499817.1">
    <property type="nucleotide sequence ID" value="NZ_JAJMQV010000177.1"/>
</dbReference>
<dbReference type="Gene3D" id="3.40.720.10">
    <property type="entry name" value="Alkaline Phosphatase, subunit A"/>
    <property type="match status" value="1"/>
</dbReference>
<dbReference type="PANTHER" id="PTHR43737:SF1">
    <property type="entry name" value="DUF1501 DOMAIN-CONTAINING PROTEIN"/>
    <property type="match status" value="1"/>
</dbReference>
<dbReference type="EMBL" id="JASZZN010000012">
    <property type="protein sequence ID" value="MDM4017235.1"/>
    <property type="molecule type" value="Genomic_DNA"/>
</dbReference>
<dbReference type="SUPFAM" id="SSF53649">
    <property type="entry name" value="Alkaline phosphatase-like"/>
    <property type="match status" value="1"/>
</dbReference>
<dbReference type="PANTHER" id="PTHR43737">
    <property type="entry name" value="BLL7424 PROTEIN"/>
    <property type="match status" value="1"/>
</dbReference>
<sequence>MHQQVQTLRKRIAENISRRWFMRDCGVGLGAIAATDLLCESSASNQANAASLPAEPLAARAPHFPAKVKNVIYLFMAGAPSHLELFDNKPQLAKFDGTLPPAELLNGYRAAFINPNSKLLGPKFKFDRYGQCGAEISEILPHTASVADELTIVKSMKTDAFNHAPAQIMMNTGSQLFGKPSLGAWTLYGLGSESKDLPGFVVFSSGAKGPSGGNSNWGSGFLPTVYSGVQLRSVGDPVLYLSNPPGVDSRAQRDALDAIGNLNRQHLAETGDPEIATRINSFEMAFRMQTSAPELMDIRSETQATLDLYGVDPDKPSFGKNCLLARRLVERGVRFVQLFHEAWDQHGNLVGGLKKNCKDTDRACAALIEDLKQRGMLDETLVIWGGEFGRTPMVQGGGDDGRDHHPNAFTMWMAGGGMKAGTTFGQSDEFGFNVTEDEVHVRDLHATILHQLGFDHRRLNFKFQGLDQRLTGVEPARVVGEILA</sequence>
<dbReference type="PROSITE" id="PS51318">
    <property type="entry name" value="TAT"/>
    <property type="match status" value="1"/>
</dbReference>
<dbReference type="Pfam" id="PF07394">
    <property type="entry name" value="DUF1501"/>
    <property type="match status" value="1"/>
</dbReference>
<proteinExistence type="predicted"/>